<evidence type="ECO:0000256" key="1">
    <source>
        <dbReference type="ARBA" id="ARBA00010641"/>
    </source>
</evidence>
<dbReference type="SUPFAM" id="SSF88659">
    <property type="entry name" value="Sigma3 and sigma4 domains of RNA polymerase sigma factors"/>
    <property type="match status" value="1"/>
</dbReference>
<dbReference type="InterPro" id="IPR036388">
    <property type="entry name" value="WH-like_DNA-bd_sf"/>
</dbReference>
<dbReference type="STRING" id="512763.DC20_01400"/>
<dbReference type="Gene3D" id="1.10.1740.10">
    <property type="match status" value="1"/>
</dbReference>
<sequence>MTALEFTSVVERMAPTLRPAAYNLTRDSDDAKDLVQETLLKAFVNRDKFKAGTNLKAWLYTIMRNTFINHYNKITKRSSSVDTTDYIQTHPTDDRMIAVNGASGEFALNDIYAAIEKLPEELRTPFMMYYVGYKYLEISDKLKLPIGTVKNRIHLARKELKQELKGYAYAD</sequence>
<keyword evidence="8" id="KW-1185">Reference proteome</keyword>
<keyword evidence="3" id="KW-0731">Sigma factor</keyword>
<dbReference type="PANTHER" id="PTHR43133">
    <property type="entry name" value="RNA POLYMERASE ECF-TYPE SIGMA FACTO"/>
    <property type="match status" value="1"/>
</dbReference>
<evidence type="ECO:0000259" key="5">
    <source>
        <dbReference type="Pfam" id="PF04542"/>
    </source>
</evidence>
<evidence type="ECO:0000256" key="4">
    <source>
        <dbReference type="ARBA" id="ARBA00023163"/>
    </source>
</evidence>
<proteinExistence type="inferred from homology"/>
<dbReference type="InterPro" id="IPR007627">
    <property type="entry name" value="RNA_pol_sigma70_r2"/>
</dbReference>
<protein>
    <submittedName>
        <fullName evidence="7">RNA polymerase subunit sigma</fullName>
    </submittedName>
</protein>
<evidence type="ECO:0000313" key="8">
    <source>
        <dbReference type="Proteomes" id="UP000061382"/>
    </source>
</evidence>
<evidence type="ECO:0000256" key="2">
    <source>
        <dbReference type="ARBA" id="ARBA00023015"/>
    </source>
</evidence>
<reference evidence="7 8" key="1">
    <citation type="submission" date="2015-08" db="EMBL/GenBank/DDBJ databases">
        <title>Complete genome sequence of Rufibacter tibetensis strain 1351t, a radiation-resistant bacterium from tibet plateau.</title>
        <authorList>
            <person name="Dai J."/>
        </authorList>
    </citation>
    <scope>NUCLEOTIDE SEQUENCE [LARGE SCALE GENOMIC DNA]</scope>
    <source>
        <strain evidence="7 8">1351</strain>
    </source>
</reference>
<dbReference type="OrthoDB" id="9803470at2"/>
<dbReference type="GO" id="GO:0003677">
    <property type="term" value="F:DNA binding"/>
    <property type="evidence" value="ECO:0007669"/>
    <property type="project" value="InterPro"/>
</dbReference>
<organism evidence="7 8">
    <name type="scientific">Rufibacter tibetensis</name>
    <dbReference type="NCBI Taxonomy" id="512763"/>
    <lineage>
        <taxon>Bacteria</taxon>
        <taxon>Pseudomonadati</taxon>
        <taxon>Bacteroidota</taxon>
        <taxon>Cytophagia</taxon>
        <taxon>Cytophagales</taxon>
        <taxon>Hymenobacteraceae</taxon>
        <taxon>Rufibacter</taxon>
    </lineage>
</organism>
<comment type="similarity">
    <text evidence="1">Belongs to the sigma-70 factor family. ECF subfamily.</text>
</comment>
<dbReference type="AlphaFoldDB" id="A0A0P0BZH9"/>
<dbReference type="Gene3D" id="1.10.10.10">
    <property type="entry name" value="Winged helix-like DNA-binding domain superfamily/Winged helix DNA-binding domain"/>
    <property type="match status" value="1"/>
</dbReference>
<dbReference type="KEGG" id="rti:DC20_01400"/>
<dbReference type="PANTHER" id="PTHR43133:SF25">
    <property type="entry name" value="RNA POLYMERASE SIGMA FACTOR RFAY-RELATED"/>
    <property type="match status" value="1"/>
</dbReference>
<accession>A0A0P0BZH9</accession>
<dbReference type="InterPro" id="IPR013324">
    <property type="entry name" value="RNA_pol_sigma_r3/r4-like"/>
</dbReference>
<feature type="domain" description="RNA polymerase sigma factor 70 region 4 type 2" evidence="6">
    <location>
        <begin position="109"/>
        <end position="160"/>
    </location>
</feature>
<dbReference type="CDD" id="cd06171">
    <property type="entry name" value="Sigma70_r4"/>
    <property type="match status" value="1"/>
</dbReference>
<dbReference type="Pfam" id="PF08281">
    <property type="entry name" value="Sigma70_r4_2"/>
    <property type="match status" value="1"/>
</dbReference>
<evidence type="ECO:0000313" key="7">
    <source>
        <dbReference type="EMBL" id="ALI97875.1"/>
    </source>
</evidence>
<dbReference type="InterPro" id="IPR014284">
    <property type="entry name" value="RNA_pol_sigma-70_dom"/>
</dbReference>
<keyword evidence="4" id="KW-0804">Transcription</keyword>
<dbReference type="InterPro" id="IPR039425">
    <property type="entry name" value="RNA_pol_sigma-70-like"/>
</dbReference>
<dbReference type="EMBL" id="CP012643">
    <property type="protein sequence ID" value="ALI97875.1"/>
    <property type="molecule type" value="Genomic_DNA"/>
</dbReference>
<evidence type="ECO:0000256" key="3">
    <source>
        <dbReference type="ARBA" id="ARBA00023082"/>
    </source>
</evidence>
<dbReference type="GO" id="GO:0006352">
    <property type="term" value="P:DNA-templated transcription initiation"/>
    <property type="evidence" value="ECO:0007669"/>
    <property type="project" value="InterPro"/>
</dbReference>
<dbReference type="Proteomes" id="UP000061382">
    <property type="component" value="Chromosome"/>
</dbReference>
<dbReference type="NCBIfam" id="TIGR02937">
    <property type="entry name" value="sigma70-ECF"/>
    <property type="match status" value="1"/>
</dbReference>
<keyword evidence="2" id="KW-0805">Transcription regulation</keyword>
<dbReference type="GO" id="GO:0016987">
    <property type="term" value="F:sigma factor activity"/>
    <property type="evidence" value="ECO:0007669"/>
    <property type="project" value="UniProtKB-KW"/>
</dbReference>
<feature type="domain" description="RNA polymerase sigma-70 region 2" evidence="5">
    <location>
        <begin position="10"/>
        <end position="73"/>
    </location>
</feature>
<dbReference type="SUPFAM" id="SSF88946">
    <property type="entry name" value="Sigma2 domain of RNA polymerase sigma factors"/>
    <property type="match status" value="1"/>
</dbReference>
<dbReference type="Pfam" id="PF04542">
    <property type="entry name" value="Sigma70_r2"/>
    <property type="match status" value="1"/>
</dbReference>
<name>A0A0P0BZH9_9BACT</name>
<dbReference type="RefSeq" id="WP_062542191.1">
    <property type="nucleotide sequence ID" value="NZ_CP012643.1"/>
</dbReference>
<dbReference type="InterPro" id="IPR013325">
    <property type="entry name" value="RNA_pol_sigma_r2"/>
</dbReference>
<evidence type="ECO:0000259" key="6">
    <source>
        <dbReference type="Pfam" id="PF08281"/>
    </source>
</evidence>
<gene>
    <name evidence="7" type="ORF">DC20_01400</name>
</gene>
<dbReference type="InterPro" id="IPR013249">
    <property type="entry name" value="RNA_pol_sigma70_r4_t2"/>
</dbReference>
<dbReference type="PATRIC" id="fig|512763.3.peg.312"/>